<proteinExistence type="inferred from homology"/>
<protein>
    <submittedName>
        <fullName evidence="11">Mechanosensitive ion channel protein</fullName>
    </submittedName>
</protein>
<dbReference type="InterPro" id="IPR010920">
    <property type="entry name" value="LSM_dom_sf"/>
</dbReference>
<dbReference type="Gene3D" id="1.10.287.1260">
    <property type="match status" value="1"/>
</dbReference>
<evidence type="ECO:0000259" key="10">
    <source>
        <dbReference type="Pfam" id="PF21088"/>
    </source>
</evidence>
<dbReference type="EMBL" id="CP014699">
    <property type="protein sequence ID" value="AND79925.1"/>
    <property type="molecule type" value="Genomic_DNA"/>
</dbReference>
<dbReference type="PANTHER" id="PTHR30460:SF0">
    <property type="entry name" value="MODERATE CONDUCTANCE MECHANOSENSITIVE CHANNEL YBIO"/>
    <property type="match status" value="1"/>
</dbReference>
<dbReference type="STRING" id="1811193.A0O21_07860"/>
<dbReference type="InterPro" id="IPR023408">
    <property type="entry name" value="MscS_beta-dom_sf"/>
</dbReference>
<evidence type="ECO:0000256" key="8">
    <source>
        <dbReference type="SAM" id="Phobius"/>
    </source>
</evidence>
<comment type="function">
    <text evidence="7">May play a role in resistance to osmotic downshock.</text>
</comment>
<evidence type="ECO:0000313" key="11">
    <source>
        <dbReference type="EMBL" id="AND79925.1"/>
    </source>
</evidence>
<dbReference type="InterPro" id="IPR011066">
    <property type="entry name" value="MscS_channel_C_sf"/>
</dbReference>
<dbReference type="GO" id="GO:0008381">
    <property type="term" value="F:mechanosensitive monoatomic ion channel activity"/>
    <property type="evidence" value="ECO:0007669"/>
    <property type="project" value="InterPro"/>
</dbReference>
<dbReference type="InterPro" id="IPR011014">
    <property type="entry name" value="MscS_channel_TM-2"/>
</dbReference>
<evidence type="ECO:0000256" key="1">
    <source>
        <dbReference type="ARBA" id="ARBA00004651"/>
    </source>
</evidence>
<name>A0A172Q955_9STRE</name>
<dbReference type="SUPFAM" id="SSF50182">
    <property type="entry name" value="Sm-like ribonucleoproteins"/>
    <property type="match status" value="1"/>
</dbReference>
<dbReference type="InterPro" id="IPR045276">
    <property type="entry name" value="YbiO_bact"/>
</dbReference>
<dbReference type="KEGG" id="spat:A0O21_07860"/>
<keyword evidence="3" id="KW-1003">Cell membrane</keyword>
<feature type="transmembrane region" description="Helical" evidence="8">
    <location>
        <begin position="20"/>
        <end position="37"/>
    </location>
</feature>
<evidence type="ECO:0000256" key="7">
    <source>
        <dbReference type="ARBA" id="ARBA00059688"/>
    </source>
</evidence>
<keyword evidence="12" id="KW-1185">Reference proteome</keyword>
<feature type="domain" description="Mechanosensitive ion channel transmembrane helices 2/3" evidence="10">
    <location>
        <begin position="72"/>
        <end position="113"/>
    </location>
</feature>
<dbReference type="GO" id="GO:0005886">
    <property type="term" value="C:plasma membrane"/>
    <property type="evidence" value="ECO:0007669"/>
    <property type="project" value="UniProtKB-SubCell"/>
</dbReference>
<comment type="subcellular location">
    <subcellularLocation>
        <location evidence="1">Cell membrane</location>
        <topology evidence="1">Multi-pass membrane protein</topology>
    </subcellularLocation>
</comment>
<sequence length="285" mass="31558">MAIITRYIEQLHLDDLAVEALSKLVSLLLLLLLFFISKRILSHILNQTIGKSLSFIRQNKARQQTIVKLSNNIMNYGLYFLLLYWTLTILGVPVSSLLAGAGLAGLAVGLGAQGFLSDVVNGFFILLENQYDVGDSVEIGSIAGNVTNLGIRTTQVRGFDGTLHFIPNREILLVSNKSRGNMRAQIDIPIYAHANLEKITDIIETVNKKQLPNYPEIVDNPVILGLQTNQAGQLVFRIHIFVQNGQQNRIYSVFYGFYQEALTADGIQLPTINTFKDQSLPAAKG</sequence>
<dbReference type="SUPFAM" id="SSF82861">
    <property type="entry name" value="Mechanosensitive channel protein MscS (YggB), transmembrane region"/>
    <property type="match status" value="1"/>
</dbReference>
<dbReference type="Gene3D" id="3.30.70.100">
    <property type="match status" value="1"/>
</dbReference>
<feature type="transmembrane region" description="Helical" evidence="8">
    <location>
        <begin position="78"/>
        <end position="98"/>
    </location>
</feature>
<dbReference type="InterPro" id="IPR049142">
    <property type="entry name" value="MS_channel_1st"/>
</dbReference>
<dbReference type="Proteomes" id="UP000077317">
    <property type="component" value="Chromosome"/>
</dbReference>
<keyword evidence="6 8" id="KW-0472">Membrane</keyword>
<keyword evidence="5 8" id="KW-1133">Transmembrane helix</keyword>
<dbReference type="FunFam" id="2.30.30.60:FF:000001">
    <property type="entry name" value="MscS Mechanosensitive ion channel"/>
    <property type="match status" value="1"/>
</dbReference>
<reference evidence="11 12" key="1">
    <citation type="journal article" date="2016" name="Int. J. Syst. Evol. Microbiol.">
        <title>Streptococcuspantholopis sp. nov., isolated from faeces of the Tibetan antelope (Pantholops hodgsonii).</title>
        <authorList>
            <person name="Bai X."/>
            <person name="Xiong Y."/>
            <person name="Lu S."/>
            <person name="Jin D."/>
            <person name="Lai X."/>
            <person name="Yang J."/>
            <person name="Niu L."/>
            <person name="Hu S."/>
            <person name="Meng X."/>
            <person name="Pu J."/>
            <person name="Ye C."/>
            <person name="Xu J."/>
        </authorList>
    </citation>
    <scope>NUCLEOTIDE SEQUENCE [LARGE SCALE GENOMIC DNA]</scope>
    <source>
        <strain evidence="11 12">TA 26</strain>
    </source>
</reference>
<keyword evidence="4 8" id="KW-0812">Transmembrane</keyword>
<reference evidence="12" key="2">
    <citation type="submission" date="2016-03" db="EMBL/GenBank/DDBJ databases">
        <title>Streptococcus antelopensis sp. nov., isolated from the feces of the Tibetan antelope (Pantholops hodgsonii) in Hoh Xil National Nature Reserve, Qinghai, China.</title>
        <authorList>
            <person name="Bai X."/>
        </authorList>
    </citation>
    <scope>NUCLEOTIDE SEQUENCE [LARGE SCALE GENOMIC DNA]</scope>
    <source>
        <strain evidence="12">TA 26</strain>
    </source>
</reference>
<gene>
    <name evidence="11" type="ORF">A0O21_07860</name>
</gene>
<comment type="similarity">
    <text evidence="2">Belongs to the MscS (TC 1.A.23) family.</text>
</comment>
<feature type="domain" description="Mechanosensitive ion channel MscS" evidence="9">
    <location>
        <begin position="116"/>
        <end position="178"/>
    </location>
</feature>
<dbReference type="PANTHER" id="PTHR30460">
    <property type="entry name" value="MODERATE CONDUCTANCE MECHANOSENSITIVE CHANNEL YBIO"/>
    <property type="match status" value="1"/>
</dbReference>
<evidence type="ECO:0000256" key="5">
    <source>
        <dbReference type="ARBA" id="ARBA00022989"/>
    </source>
</evidence>
<accession>A0A172Q955</accession>
<organism evidence="11 12">
    <name type="scientific">Streptococcus pantholopis</name>
    <dbReference type="NCBI Taxonomy" id="1811193"/>
    <lineage>
        <taxon>Bacteria</taxon>
        <taxon>Bacillati</taxon>
        <taxon>Bacillota</taxon>
        <taxon>Bacilli</taxon>
        <taxon>Lactobacillales</taxon>
        <taxon>Streptococcaceae</taxon>
        <taxon>Streptococcus</taxon>
    </lineage>
</organism>
<dbReference type="SUPFAM" id="SSF82689">
    <property type="entry name" value="Mechanosensitive channel protein MscS (YggB), C-terminal domain"/>
    <property type="match status" value="1"/>
</dbReference>
<evidence type="ECO:0000256" key="3">
    <source>
        <dbReference type="ARBA" id="ARBA00022475"/>
    </source>
</evidence>
<evidence type="ECO:0000256" key="6">
    <source>
        <dbReference type="ARBA" id="ARBA00023136"/>
    </source>
</evidence>
<dbReference type="Gene3D" id="2.30.30.60">
    <property type="match status" value="1"/>
</dbReference>
<dbReference type="Pfam" id="PF21088">
    <property type="entry name" value="MS_channel_1st"/>
    <property type="match status" value="1"/>
</dbReference>
<evidence type="ECO:0000259" key="9">
    <source>
        <dbReference type="Pfam" id="PF00924"/>
    </source>
</evidence>
<dbReference type="Pfam" id="PF00924">
    <property type="entry name" value="MS_channel_2nd"/>
    <property type="match status" value="1"/>
</dbReference>
<dbReference type="OrthoDB" id="9809206at2"/>
<dbReference type="RefSeq" id="WP_067063963.1">
    <property type="nucleotide sequence ID" value="NZ_CP014699.1"/>
</dbReference>
<evidence type="ECO:0000256" key="4">
    <source>
        <dbReference type="ARBA" id="ARBA00022692"/>
    </source>
</evidence>
<evidence type="ECO:0000256" key="2">
    <source>
        <dbReference type="ARBA" id="ARBA00008017"/>
    </source>
</evidence>
<evidence type="ECO:0000313" key="12">
    <source>
        <dbReference type="Proteomes" id="UP000077317"/>
    </source>
</evidence>
<dbReference type="InterPro" id="IPR006685">
    <property type="entry name" value="MscS_channel_2nd"/>
</dbReference>
<dbReference type="AlphaFoldDB" id="A0A172Q955"/>